<keyword evidence="3" id="KW-1185">Reference proteome</keyword>
<accession>A0ABN7T521</accession>
<organism evidence="2 3">
    <name type="scientific">Oikopleura dioica</name>
    <name type="common">Tunicate</name>
    <dbReference type="NCBI Taxonomy" id="34765"/>
    <lineage>
        <taxon>Eukaryota</taxon>
        <taxon>Metazoa</taxon>
        <taxon>Chordata</taxon>
        <taxon>Tunicata</taxon>
        <taxon>Appendicularia</taxon>
        <taxon>Copelata</taxon>
        <taxon>Oikopleuridae</taxon>
        <taxon>Oikopleura</taxon>
    </lineage>
</organism>
<feature type="region of interest" description="Disordered" evidence="1">
    <location>
        <begin position="249"/>
        <end position="452"/>
    </location>
</feature>
<feature type="compositionally biased region" description="Acidic residues" evidence="1">
    <location>
        <begin position="357"/>
        <end position="379"/>
    </location>
</feature>
<dbReference type="Proteomes" id="UP001158576">
    <property type="component" value="Chromosome 2"/>
</dbReference>
<feature type="compositionally biased region" description="Basic and acidic residues" evidence="1">
    <location>
        <begin position="332"/>
        <end position="342"/>
    </location>
</feature>
<feature type="compositionally biased region" description="Polar residues" evidence="1">
    <location>
        <begin position="271"/>
        <end position="284"/>
    </location>
</feature>
<evidence type="ECO:0000313" key="2">
    <source>
        <dbReference type="EMBL" id="CAG5109464.1"/>
    </source>
</evidence>
<evidence type="ECO:0000313" key="3">
    <source>
        <dbReference type="Proteomes" id="UP001158576"/>
    </source>
</evidence>
<evidence type="ECO:0000256" key="1">
    <source>
        <dbReference type="SAM" id="MobiDB-lite"/>
    </source>
</evidence>
<proteinExistence type="predicted"/>
<feature type="region of interest" description="Disordered" evidence="1">
    <location>
        <begin position="1"/>
        <end position="24"/>
    </location>
</feature>
<feature type="compositionally biased region" description="Low complexity" evidence="1">
    <location>
        <begin position="285"/>
        <end position="300"/>
    </location>
</feature>
<feature type="compositionally biased region" description="Basic and acidic residues" evidence="1">
    <location>
        <begin position="391"/>
        <end position="417"/>
    </location>
</feature>
<feature type="compositionally biased region" description="Basic and acidic residues" evidence="1">
    <location>
        <begin position="249"/>
        <end position="269"/>
    </location>
</feature>
<dbReference type="EMBL" id="OU015567">
    <property type="protein sequence ID" value="CAG5109464.1"/>
    <property type="molecule type" value="Genomic_DNA"/>
</dbReference>
<sequence>MTRDAQDAQIHDAEGLERLREEAGITKNPIDEPDYWRKIKSAIKMDPVTQFPQESKGRMLIRLRLKIGDRFKNLLEQMVEGMGLTDPNAQMSLDGWQKSINDISRVLSELVREENQKIAEDDRAQSDQSLFYGCLNAAKAAMDVHPLLNIVYIEESLVIPEGRLPAYQERVSALKEKGQIKTLHIKSSLTTLKKPFQKSRADFLLRQDRLPKDGKDSLRSWKKQRRNEYVSDGVPKDIAATLARRDSRTIGWTSRRDGTTQTHPPKDSDSADSATQTENPTSSVSTQTQQPDPAPAQDSANNEEADSVSEPDLYEDSYNARSGRSHRIPKTFKVEQKLHPKDPTQLMPPASQNAPVDSEDGFSSDEEIMEESGGEEDEATVGFPETQAQKEQQDWSRRTDTLFESAAEQKEAEERRVRIAAQWNEPLKDIKEESESNASVRMEQKEKAEAERRLQKEEFEKIQKLKQEQEDKARAREAIRLRMQRQVDENTRIRREYHEEIQRKKEEEEAQKRRLAQDKEAEERRRAAIKADEEKVLTKPEVGIRLVAETGRRGNHYYLSKKEAKLMSRISGSNFEEIRQAWFNSEGLLKFKDSKNPGHRHYKYTLRSGWTIKEGTENWKLDPVARLSAEERRVVHYLVEFLNYQGIKRRFKEALDTGLLNPAKMDAILVFAYKICGGNLVHYVRFVFVRLFRLHDIPIPPVHSDAAPKPPRHY</sequence>
<protein>
    <submittedName>
        <fullName evidence="2">Oidioi.mRNA.OKI2018_I69.chr2.g3997.t1.cds</fullName>
    </submittedName>
</protein>
<reference evidence="2 3" key="1">
    <citation type="submission" date="2021-04" db="EMBL/GenBank/DDBJ databases">
        <authorList>
            <person name="Bliznina A."/>
        </authorList>
    </citation>
    <scope>NUCLEOTIDE SEQUENCE [LARGE SCALE GENOMIC DNA]</scope>
</reference>
<feature type="compositionally biased region" description="Basic and acidic residues" evidence="1">
    <location>
        <begin position="442"/>
        <end position="452"/>
    </location>
</feature>
<name>A0ABN7T521_OIKDI</name>
<gene>
    <name evidence="2" type="ORF">OKIOD_LOCUS12762</name>
</gene>
<feature type="compositionally biased region" description="Acidic residues" evidence="1">
    <location>
        <begin position="301"/>
        <end position="315"/>
    </location>
</feature>